<evidence type="ECO:0000313" key="2">
    <source>
        <dbReference type="EMBL" id="CAD9777027.1"/>
    </source>
</evidence>
<name>A0A7S2U2A2_9EUKA</name>
<protein>
    <recommendedName>
        <fullName evidence="1">BRCT domain-containing protein</fullName>
    </recommendedName>
</protein>
<gene>
    <name evidence="2" type="ORF">LSP00402_LOCUS21042</name>
</gene>
<dbReference type="PROSITE" id="PS50172">
    <property type="entry name" value="BRCT"/>
    <property type="match status" value="1"/>
</dbReference>
<reference evidence="2" key="1">
    <citation type="submission" date="2021-01" db="EMBL/GenBank/DDBJ databases">
        <authorList>
            <person name="Corre E."/>
            <person name="Pelletier E."/>
            <person name="Niang G."/>
            <person name="Scheremetjew M."/>
            <person name="Finn R."/>
            <person name="Kale V."/>
            <person name="Holt S."/>
            <person name="Cochrane G."/>
            <person name="Meng A."/>
            <person name="Brown T."/>
            <person name="Cohen L."/>
        </authorList>
    </citation>
    <scope>NUCLEOTIDE SEQUENCE</scope>
    <source>
        <strain evidence="2">CCMP622</strain>
    </source>
</reference>
<dbReference type="PANTHER" id="PTHR15321:SF3">
    <property type="entry name" value="TP53-BINDING PROTEIN 1"/>
    <property type="match status" value="1"/>
</dbReference>
<dbReference type="AlphaFoldDB" id="A0A7S2U2A2"/>
<accession>A0A7S2U2A2</accession>
<feature type="domain" description="BRCT" evidence="1">
    <location>
        <begin position="92"/>
        <end position="181"/>
    </location>
</feature>
<dbReference type="GO" id="GO:0005634">
    <property type="term" value="C:nucleus"/>
    <property type="evidence" value="ECO:0007669"/>
    <property type="project" value="TreeGrafter"/>
</dbReference>
<dbReference type="InterPro" id="IPR001357">
    <property type="entry name" value="BRCT_dom"/>
</dbReference>
<dbReference type="Gene3D" id="3.40.50.10190">
    <property type="entry name" value="BRCT domain"/>
    <property type="match status" value="2"/>
</dbReference>
<organism evidence="2">
    <name type="scientific">Lotharella oceanica</name>
    <dbReference type="NCBI Taxonomy" id="641309"/>
    <lineage>
        <taxon>Eukaryota</taxon>
        <taxon>Sar</taxon>
        <taxon>Rhizaria</taxon>
        <taxon>Cercozoa</taxon>
        <taxon>Chlorarachniophyceae</taxon>
        <taxon>Lotharella</taxon>
    </lineage>
</organism>
<dbReference type="SUPFAM" id="SSF52113">
    <property type="entry name" value="BRCT domain"/>
    <property type="match status" value="2"/>
</dbReference>
<dbReference type="PANTHER" id="PTHR15321">
    <property type="entry name" value="TUMOR SUPPRESSOR P53-BINDING PROTEIN 1"/>
    <property type="match status" value="1"/>
</dbReference>
<dbReference type="EMBL" id="HBHP01034168">
    <property type="protein sequence ID" value="CAD9777027.1"/>
    <property type="molecule type" value="Transcribed_RNA"/>
</dbReference>
<dbReference type="InterPro" id="IPR047250">
    <property type="entry name" value="BRCT_p53bp1-like_rpt2"/>
</dbReference>
<dbReference type="CDD" id="cd17724">
    <property type="entry name" value="BRCT_p53bp1_rpt2"/>
    <property type="match status" value="1"/>
</dbReference>
<dbReference type="InterPro" id="IPR047252">
    <property type="entry name" value="TP53BP1-like"/>
</dbReference>
<dbReference type="GO" id="GO:0042393">
    <property type="term" value="F:histone binding"/>
    <property type="evidence" value="ECO:0007669"/>
    <property type="project" value="TreeGrafter"/>
</dbReference>
<dbReference type="GO" id="GO:0045944">
    <property type="term" value="P:positive regulation of transcription by RNA polymerase II"/>
    <property type="evidence" value="ECO:0007669"/>
    <property type="project" value="TreeGrafter"/>
</dbReference>
<sequence>MIEACRLSKKGAKLLVLADKTRTTKKFLFSLSRGLAPLKPGWLQECRRLGEVADAIPYTIPFGVPLFREPPLPPPMNWMDLLNRDGVESIPRGERVLHGLEIGLVSESKNFADNVSAVIEEAGATVVKASKSSMAQNLYCVVCEKTVKRLPRAYPCEVVEFAWIVECLQTQKKVPFAKKGYYNFTHF</sequence>
<dbReference type="Pfam" id="PF18428">
    <property type="entry name" value="BRCT_3"/>
    <property type="match status" value="1"/>
</dbReference>
<proteinExistence type="predicted"/>
<dbReference type="InterPro" id="IPR036420">
    <property type="entry name" value="BRCT_dom_sf"/>
</dbReference>
<evidence type="ECO:0000259" key="1">
    <source>
        <dbReference type="PROSITE" id="PS50172"/>
    </source>
</evidence>
<dbReference type="GO" id="GO:0000077">
    <property type="term" value="P:DNA damage checkpoint signaling"/>
    <property type="evidence" value="ECO:0007669"/>
    <property type="project" value="TreeGrafter"/>
</dbReference>